<evidence type="ECO:0000256" key="3">
    <source>
        <dbReference type="ARBA" id="ARBA00023125"/>
    </source>
</evidence>
<reference evidence="8 9" key="1">
    <citation type="journal article" date="2023" name="Front. Microbiol.">
        <title>Genomic analyses of Burkholderia respiratory isolates indicates two evolutionarily distinct B. anthina clades.</title>
        <authorList>
            <person name="Pham A."/>
            <person name="Volmer J.G."/>
            <person name="Chambers D.C."/>
            <person name="Smith D.J."/>
            <person name="Reid D.W."/>
            <person name="Burr L."/>
            <person name="Wells T.J."/>
        </authorList>
    </citation>
    <scope>NUCLEOTIDE SEQUENCE [LARGE SCALE GENOMIC DNA]</scope>
    <source>
        <strain evidence="8 9">BCCIQ07A</strain>
    </source>
</reference>
<dbReference type="InterPro" id="IPR001867">
    <property type="entry name" value="OmpR/PhoB-type_DNA-bd"/>
</dbReference>
<protein>
    <submittedName>
        <fullName evidence="8">Response regulator transcription factor</fullName>
    </submittedName>
</protein>
<evidence type="ECO:0000313" key="8">
    <source>
        <dbReference type="EMBL" id="MEB2580477.1"/>
    </source>
</evidence>
<dbReference type="CDD" id="cd00383">
    <property type="entry name" value="trans_reg_C"/>
    <property type="match status" value="1"/>
</dbReference>
<dbReference type="InterPro" id="IPR001789">
    <property type="entry name" value="Sig_transdc_resp-reg_receiver"/>
</dbReference>
<evidence type="ECO:0000256" key="1">
    <source>
        <dbReference type="ARBA" id="ARBA00022553"/>
    </source>
</evidence>
<sequence>MKILFLDEREVYGDLARLLCQQRENDVVVVKNGAQAVRALQQAMFDLVIFELTAPAMSGLDLVRWVRHNLGKKIPVLTLSGVLSDCSTADVLNAGADDWIRMPMSKEDFIARVNAVIRRTNISEESDDSVSVGNYLIPRGGRNIFINNEPVKVTKKEFEIIATLFRNVGRVVPRDHLITFVWGDAGDTSSRSLDTHIYRVKNKLRLNGEHGLLLQSVYTFGYRLEKI</sequence>
<feature type="DNA-binding region" description="OmpR/PhoB-type" evidence="5">
    <location>
        <begin position="127"/>
        <end position="226"/>
    </location>
</feature>
<keyword evidence="2" id="KW-0902">Two-component regulatory system</keyword>
<dbReference type="SUPFAM" id="SSF46894">
    <property type="entry name" value="C-terminal effector domain of the bipartite response regulators"/>
    <property type="match status" value="1"/>
</dbReference>
<dbReference type="Gene3D" id="1.10.10.10">
    <property type="entry name" value="Winged helix-like DNA-binding domain superfamily/Winged helix DNA-binding domain"/>
    <property type="match status" value="1"/>
</dbReference>
<feature type="domain" description="OmpR/PhoB-type" evidence="7">
    <location>
        <begin position="127"/>
        <end position="226"/>
    </location>
</feature>
<keyword evidence="1" id="KW-0597">Phosphoprotein</keyword>
<dbReference type="SUPFAM" id="SSF52172">
    <property type="entry name" value="CheY-like"/>
    <property type="match status" value="1"/>
</dbReference>
<dbReference type="EMBL" id="JAWRLE010000024">
    <property type="protein sequence ID" value="MEB2580477.1"/>
    <property type="molecule type" value="Genomic_DNA"/>
</dbReference>
<proteinExistence type="predicted"/>
<dbReference type="InterPro" id="IPR011006">
    <property type="entry name" value="CheY-like_superfamily"/>
</dbReference>
<dbReference type="PANTHER" id="PTHR48111">
    <property type="entry name" value="REGULATOR OF RPOS"/>
    <property type="match status" value="1"/>
</dbReference>
<dbReference type="SMART" id="SM00448">
    <property type="entry name" value="REC"/>
    <property type="match status" value="1"/>
</dbReference>
<gene>
    <name evidence="8" type="ORF">SB593_16110</name>
</gene>
<dbReference type="Pfam" id="PF00072">
    <property type="entry name" value="Response_reg"/>
    <property type="match status" value="1"/>
</dbReference>
<evidence type="ECO:0000256" key="5">
    <source>
        <dbReference type="PROSITE-ProRule" id="PRU01091"/>
    </source>
</evidence>
<dbReference type="InterPro" id="IPR036388">
    <property type="entry name" value="WH-like_DNA-bd_sf"/>
</dbReference>
<organism evidence="8 9">
    <name type="scientific">Burkholderia anthinoferrum</name>
    <dbReference type="NCBI Taxonomy" id="3090833"/>
    <lineage>
        <taxon>Bacteria</taxon>
        <taxon>Pseudomonadati</taxon>
        <taxon>Pseudomonadota</taxon>
        <taxon>Betaproteobacteria</taxon>
        <taxon>Burkholderiales</taxon>
        <taxon>Burkholderiaceae</taxon>
        <taxon>Burkholderia</taxon>
    </lineage>
</organism>
<dbReference type="RefSeq" id="WP_089465846.1">
    <property type="nucleotide sequence ID" value="NZ_JAWRKY010000007.1"/>
</dbReference>
<evidence type="ECO:0000256" key="4">
    <source>
        <dbReference type="PROSITE-ProRule" id="PRU00169"/>
    </source>
</evidence>
<comment type="caution">
    <text evidence="8">The sequence shown here is derived from an EMBL/GenBank/DDBJ whole genome shotgun (WGS) entry which is preliminary data.</text>
</comment>
<evidence type="ECO:0000256" key="2">
    <source>
        <dbReference type="ARBA" id="ARBA00023012"/>
    </source>
</evidence>
<dbReference type="Pfam" id="PF00486">
    <property type="entry name" value="Trans_reg_C"/>
    <property type="match status" value="1"/>
</dbReference>
<name>A0ABU5WNC9_9BURK</name>
<evidence type="ECO:0000259" key="7">
    <source>
        <dbReference type="PROSITE" id="PS51755"/>
    </source>
</evidence>
<keyword evidence="3 5" id="KW-0238">DNA-binding</keyword>
<dbReference type="InterPro" id="IPR039420">
    <property type="entry name" value="WalR-like"/>
</dbReference>
<dbReference type="SMART" id="SM00862">
    <property type="entry name" value="Trans_reg_C"/>
    <property type="match status" value="1"/>
</dbReference>
<feature type="domain" description="Response regulatory" evidence="6">
    <location>
        <begin position="2"/>
        <end position="117"/>
    </location>
</feature>
<dbReference type="PANTHER" id="PTHR48111:SF40">
    <property type="entry name" value="PHOSPHATE REGULON TRANSCRIPTIONAL REGULATORY PROTEIN PHOB"/>
    <property type="match status" value="1"/>
</dbReference>
<dbReference type="Proteomes" id="UP001304467">
    <property type="component" value="Unassembled WGS sequence"/>
</dbReference>
<dbReference type="PROSITE" id="PS50110">
    <property type="entry name" value="RESPONSE_REGULATORY"/>
    <property type="match status" value="1"/>
</dbReference>
<dbReference type="Gene3D" id="3.40.50.2300">
    <property type="match status" value="1"/>
</dbReference>
<evidence type="ECO:0000259" key="6">
    <source>
        <dbReference type="PROSITE" id="PS50110"/>
    </source>
</evidence>
<comment type="caution">
    <text evidence="4">Lacks conserved residue(s) required for the propagation of feature annotation.</text>
</comment>
<accession>A0ABU5WNC9</accession>
<evidence type="ECO:0000313" key="9">
    <source>
        <dbReference type="Proteomes" id="UP001304467"/>
    </source>
</evidence>
<keyword evidence="9" id="KW-1185">Reference proteome</keyword>
<dbReference type="PROSITE" id="PS51755">
    <property type="entry name" value="OMPR_PHOB"/>
    <property type="match status" value="1"/>
</dbReference>
<dbReference type="InterPro" id="IPR016032">
    <property type="entry name" value="Sig_transdc_resp-reg_C-effctor"/>
</dbReference>